<protein>
    <recommendedName>
        <fullName evidence="2">SWIM-type domain-containing protein</fullName>
    </recommendedName>
</protein>
<name>A0A517KVV6_9PEZI</name>
<dbReference type="GO" id="GO:0008270">
    <property type="term" value="F:zinc ion binding"/>
    <property type="evidence" value="ECO:0007669"/>
    <property type="project" value="UniProtKB-KW"/>
</dbReference>
<dbReference type="InterPro" id="IPR007527">
    <property type="entry name" value="Znf_SWIM"/>
</dbReference>
<keyword evidence="1" id="KW-0863">Zinc-finger</keyword>
<evidence type="ECO:0000259" key="2">
    <source>
        <dbReference type="PROSITE" id="PS50966"/>
    </source>
</evidence>
<keyword evidence="1" id="KW-0479">Metal-binding</keyword>
<gene>
    <name evidence="3" type="ORF">FKW77_002447</name>
</gene>
<dbReference type="Proteomes" id="UP000316270">
    <property type="component" value="Chromosome 1"/>
</dbReference>
<proteinExistence type="predicted"/>
<keyword evidence="4" id="KW-1185">Reference proteome</keyword>
<dbReference type="PROSITE" id="PS50966">
    <property type="entry name" value="ZF_SWIM"/>
    <property type="match status" value="1"/>
</dbReference>
<reference evidence="3 4" key="1">
    <citation type="submission" date="2019-07" db="EMBL/GenBank/DDBJ databases">
        <title>Finished genome of Venturia effusa.</title>
        <authorList>
            <person name="Young C.A."/>
            <person name="Cox M.P."/>
            <person name="Ganley A.R.D."/>
            <person name="David W.J."/>
        </authorList>
    </citation>
    <scope>NUCLEOTIDE SEQUENCE [LARGE SCALE GENOMIC DNA]</scope>
    <source>
        <strain evidence="4">albino</strain>
    </source>
</reference>
<evidence type="ECO:0000313" key="3">
    <source>
        <dbReference type="EMBL" id="QDS67533.1"/>
    </source>
</evidence>
<accession>A0A517KVV6</accession>
<dbReference type="OrthoDB" id="3926166at2759"/>
<dbReference type="EMBL" id="CP042185">
    <property type="protein sequence ID" value="QDS67533.1"/>
    <property type="molecule type" value="Genomic_DNA"/>
</dbReference>
<feature type="domain" description="SWIM-type" evidence="2">
    <location>
        <begin position="70"/>
        <end position="104"/>
    </location>
</feature>
<evidence type="ECO:0000313" key="4">
    <source>
        <dbReference type="Proteomes" id="UP000316270"/>
    </source>
</evidence>
<keyword evidence="1" id="KW-0862">Zinc</keyword>
<organism evidence="3 4">
    <name type="scientific">Venturia effusa</name>
    <dbReference type="NCBI Taxonomy" id="50376"/>
    <lineage>
        <taxon>Eukaryota</taxon>
        <taxon>Fungi</taxon>
        <taxon>Dikarya</taxon>
        <taxon>Ascomycota</taxon>
        <taxon>Pezizomycotina</taxon>
        <taxon>Dothideomycetes</taxon>
        <taxon>Pleosporomycetidae</taxon>
        <taxon>Venturiales</taxon>
        <taxon>Venturiaceae</taxon>
        <taxon>Venturia</taxon>
    </lineage>
</organism>
<sequence length="408" mass="46488">MAQNPTTAGAAISESTLEGDPEIHYQLPTTGLPSALTTNIPQSIDSVNLHFIRIKKLSNKCIEFHGKEDFCVTFKNSTSNKKLSCSCSNAAQCSHVFYCLNQLANAHCYEQRKRLATGVIYPRGRDGLGQRASLEIDGERDRKDVWPLPDLQDAGYASFVSDYIHKRLGDETPEGMEEDLFSYNRHTERFDRRVDRRVTICSDRPIYAATQTSLEPIIADACIRDRELKEQVKAILTPARQTAIKLEDLKCGFAQELAALSESWLGRRIDHHEMVVKRSMEMHVYAIYNVYREYINKARARGDDDTSEATDAAASALIFMIQAAIDRSRVFRPNVTSLWRELTLTDLAHDEPTDFWTNFFFAFWAILETPEGLATRHRTALHYIREQAIELRTPVPGILDELRRIIRA</sequence>
<dbReference type="AlphaFoldDB" id="A0A517KVV6"/>
<evidence type="ECO:0000256" key="1">
    <source>
        <dbReference type="PROSITE-ProRule" id="PRU00325"/>
    </source>
</evidence>